<evidence type="ECO:0000313" key="1">
    <source>
        <dbReference type="Proteomes" id="UP000095287"/>
    </source>
</evidence>
<evidence type="ECO:0000313" key="2">
    <source>
        <dbReference type="WBParaSite" id="L893_g18034.t1"/>
    </source>
</evidence>
<dbReference type="AlphaFoldDB" id="A0A1I7YN70"/>
<proteinExistence type="predicted"/>
<sequence length="267" mass="29645">MAADRPTFQRLKGLPLNKVVKCLFELDSSPTDLLPYPSVFMTRRLVPRLSARNILYSRLRLALVQLSTAAAREPVHPALLWRNLKISRVPAGQPDLPFPPPTSSLESVVLKTHWIIVIAAAATGETAPERLSQVSRRSSSSSDRVAALFAFTSNRRRQARVWEEDSRGASRSFALAAANPLRARVGHKEAAPAAMSRRRARIGEHAHYNNLWRASGRRIGVVVAAAASKRPYGKFIVRHLALYSAVIMCRAPPAALQPRLFHWTRAL</sequence>
<keyword evidence="1" id="KW-1185">Reference proteome</keyword>
<dbReference type="WBParaSite" id="L893_g18034.t1">
    <property type="protein sequence ID" value="L893_g18034.t1"/>
    <property type="gene ID" value="L893_g18034"/>
</dbReference>
<reference evidence="2" key="1">
    <citation type="submission" date="2016-11" db="UniProtKB">
        <authorList>
            <consortium name="WormBaseParasite"/>
        </authorList>
    </citation>
    <scope>IDENTIFICATION</scope>
</reference>
<organism evidence="1 2">
    <name type="scientific">Steinernema glaseri</name>
    <dbReference type="NCBI Taxonomy" id="37863"/>
    <lineage>
        <taxon>Eukaryota</taxon>
        <taxon>Metazoa</taxon>
        <taxon>Ecdysozoa</taxon>
        <taxon>Nematoda</taxon>
        <taxon>Chromadorea</taxon>
        <taxon>Rhabditida</taxon>
        <taxon>Tylenchina</taxon>
        <taxon>Panagrolaimomorpha</taxon>
        <taxon>Strongyloidoidea</taxon>
        <taxon>Steinernematidae</taxon>
        <taxon>Steinernema</taxon>
    </lineage>
</organism>
<name>A0A1I7YN70_9BILA</name>
<accession>A0A1I7YN70</accession>
<dbReference type="Proteomes" id="UP000095287">
    <property type="component" value="Unplaced"/>
</dbReference>
<protein>
    <submittedName>
        <fullName evidence="2">Uncharacterized protein</fullName>
    </submittedName>
</protein>